<dbReference type="KEGG" id="cfh:C1707_08215"/>
<feature type="signal peptide" evidence="3">
    <location>
        <begin position="1"/>
        <end position="22"/>
    </location>
</feature>
<dbReference type="Gene3D" id="2.60.40.2500">
    <property type="match status" value="1"/>
</dbReference>
<sequence>MTGCRVSILAAAMLAAAGTAQAAPSTPKAAPSRAVANANAAARVQPQASTFQGAVQRYAWTEGGLYQVYAAPGRVTDLVLEAGETLAGAGPIAAGDTARWVIGDTESGEGEHRRVHVLVKPTLPGLATNLVINTNRRTYYLELRASAATYMASVAWSYPQDALIALKRAKAATAETTPALPQGAPVAPQAALAPSFAALNFDYQVSGDKVAWRPQQVFDDGRQVVLVFSGTVITGDLPPLFLVDDTGRAELVNYRLDGRRIIVDRLFDRAELRLGDKRKARRVRIERASGVGR</sequence>
<evidence type="ECO:0000313" key="7">
    <source>
        <dbReference type="Proteomes" id="UP000281192"/>
    </source>
</evidence>
<feature type="chain" id="PRO_5044577766" evidence="3">
    <location>
        <begin position="23"/>
        <end position="293"/>
    </location>
</feature>
<dbReference type="Proteomes" id="UP000281192">
    <property type="component" value="Chromosome"/>
</dbReference>
<proteinExistence type="inferred from homology"/>
<dbReference type="InterPro" id="IPR014142">
    <property type="entry name" value="TrbG_Ti"/>
</dbReference>
<dbReference type="InterPro" id="IPR033645">
    <property type="entry name" value="VirB9/CagX/TrbG_C"/>
</dbReference>
<evidence type="ECO:0000256" key="2">
    <source>
        <dbReference type="ARBA" id="ARBA00022729"/>
    </source>
</evidence>
<evidence type="ECO:0000256" key="3">
    <source>
        <dbReference type="SAM" id="SignalP"/>
    </source>
</evidence>
<evidence type="ECO:0000256" key="1">
    <source>
        <dbReference type="ARBA" id="ARBA00006135"/>
    </source>
</evidence>
<gene>
    <name evidence="5" type="primary">trbG</name>
    <name evidence="4" type="ORF">C1707_08215</name>
    <name evidence="5" type="ORF">CFHF_17880</name>
</gene>
<dbReference type="CDD" id="cd06911">
    <property type="entry name" value="VirB9_CagX_TrbG"/>
    <property type="match status" value="1"/>
</dbReference>
<evidence type="ECO:0000313" key="4">
    <source>
        <dbReference type="EMBL" id="AYV46239.1"/>
    </source>
</evidence>
<protein>
    <submittedName>
        <fullName evidence="5">P-type conjugative transfer protein TrbG</fullName>
    </submittedName>
</protein>
<dbReference type="InterPro" id="IPR038161">
    <property type="entry name" value="VirB9/CagX/TrbG_C_sf"/>
</dbReference>
<dbReference type="NCBIfam" id="TIGR02775">
    <property type="entry name" value="TrbG_Ti"/>
    <property type="match status" value="1"/>
</dbReference>
<evidence type="ECO:0000313" key="5">
    <source>
        <dbReference type="EMBL" id="PLR09959.1"/>
    </source>
</evidence>
<dbReference type="OrthoDB" id="9815808at2"/>
<comment type="similarity">
    <text evidence="1">Belongs to the TrbG/VirB9 family.</text>
</comment>
<organism evidence="5 6">
    <name type="scientific">Caulobacter flavus</name>
    <dbReference type="NCBI Taxonomy" id="1679497"/>
    <lineage>
        <taxon>Bacteria</taxon>
        <taxon>Pseudomonadati</taxon>
        <taxon>Pseudomonadota</taxon>
        <taxon>Alphaproteobacteria</taxon>
        <taxon>Caulobacterales</taxon>
        <taxon>Caulobacteraceae</taxon>
        <taxon>Caulobacter</taxon>
    </lineage>
</organism>
<dbReference type="RefSeq" id="WP_101714346.1">
    <property type="nucleotide sequence ID" value="NZ_CP026100.1"/>
</dbReference>
<dbReference type="Proteomes" id="UP000234483">
    <property type="component" value="Unassembled WGS sequence"/>
</dbReference>
<reference evidence="4 7" key="2">
    <citation type="submission" date="2018-01" db="EMBL/GenBank/DDBJ databases">
        <title>Complete genome sequence of Caulobacter flavus RHGG3.</title>
        <authorList>
            <person name="Yang E."/>
        </authorList>
    </citation>
    <scope>NUCLEOTIDE SEQUENCE [LARGE SCALE GENOMIC DNA]</scope>
    <source>
        <strain evidence="4 7">RHGG3</strain>
    </source>
</reference>
<dbReference type="AlphaFoldDB" id="A0A2N5CQ72"/>
<accession>A0A2N5CQ72</accession>
<evidence type="ECO:0000313" key="6">
    <source>
        <dbReference type="Proteomes" id="UP000234483"/>
    </source>
</evidence>
<name>A0A2N5CQ72_9CAUL</name>
<dbReference type="Pfam" id="PF03524">
    <property type="entry name" value="CagX"/>
    <property type="match status" value="1"/>
</dbReference>
<reference evidence="5 6" key="1">
    <citation type="submission" date="2017-12" db="EMBL/GenBank/DDBJ databases">
        <title>The genome sequence of Caulobacter flavus CGMCC1 15093.</title>
        <authorList>
            <person name="Gao J."/>
            <person name="Mao X."/>
            <person name="Sun J."/>
        </authorList>
    </citation>
    <scope>NUCLEOTIDE SEQUENCE [LARGE SCALE GENOMIC DNA]</scope>
    <source>
        <strain evidence="5 6">CGMCC1 15093</strain>
    </source>
</reference>
<keyword evidence="7" id="KW-1185">Reference proteome</keyword>
<dbReference type="EMBL" id="CP026100">
    <property type="protein sequence ID" value="AYV46239.1"/>
    <property type="molecule type" value="Genomic_DNA"/>
</dbReference>
<dbReference type="InterPro" id="IPR010258">
    <property type="entry name" value="Conjugal_tfr_TrbG/VirB9/CagX"/>
</dbReference>
<keyword evidence="2 3" id="KW-0732">Signal</keyword>
<dbReference type="EMBL" id="PJRQ01000039">
    <property type="protein sequence ID" value="PLR09959.1"/>
    <property type="molecule type" value="Genomic_DNA"/>
</dbReference>